<evidence type="ECO:0000313" key="5">
    <source>
        <dbReference type="EMBL" id="MEE6187788.1"/>
    </source>
</evidence>
<comment type="caution">
    <text evidence="5">The sequence shown here is derived from an EMBL/GenBank/DDBJ whole genome shotgun (WGS) entry which is preliminary data.</text>
</comment>
<sequence length="292" mass="32668">MKIIDEDLITTDPIAFLSNEDVEVSVLRLDKIHPVVSGNKWFKLRYYIQEALEQQKRTIVTYGGAYSNHIVATAAACRIHGLKSKGIIRGEAPKQYGHTLQEAASYGMEFCFLPRSDFKMKKLPENFITAEDYLINEGGYGDKGAAGAGSIAYDKDKFDIVCCAAGTGTMMAGLINSKRTHTKILGFSVLKNNFSIENEIRSLLLNPLEDINIYHDFHFGGYAKRSPELIDFMNMFYSVTRIPTDFVYTGKLFFGLYQLLKSRQFKAGSRILVIHSGGLQGNLSLPKGTLIY</sequence>
<proteinExistence type="inferred from homology"/>
<dbReference type="PANTHER" id="PTHR43780:SF2">
    <property type="entry name" value="1-AMINOCYCLOPROPANE-1-CARBOXYLATE DEAMINASE-RELATED"/>
    <property type="match status" value="1"/>
</dbReference>
<dbReference type="RefSeq" id="WP_330975195.1">
    <property type="nucleotide sequence ID" value="NZ_JAZGLY010000006.1"/>
</dbReference>
<evidence type="ECO:0000256" key="3">
    <source>
        <dbReference type="ARBA" id="ARBA00022898"/>
    </source>
</evidence>
<evidence type="ECO:0000313" key="6">
    <source>
        <dbReference type="Proteomes" id="UP001357452"/>
    </source>
</evidence>
<reference evidence="5 6" key="1">
    <citation type="submission" date="2024-01" db="EMBL/GenBank/DDBJ databases">
        <title>Niabella digestum sp. nov., isolated from waste digestion system.</title>
        <authorList>
            <person name="Zhang L."/>
        </authorList>
    </citation>
    <scope>NUCLEOTIDE SEQUENCE [LARGE SCALE GENOMIC DNA]</scope>
    <source>
        <strain evidence="5 6">A18</strain>
    </source>
</reference>
<name>A0ABU7RIH4_9BACT</name>
<dbReference type="InterPro" id="IPR001926">
    <property type="entry name" value="TrpB-like_PALP"/>
</dbReference>
<gene>
    <name evidence="5" type="ORF">V2H41_10945</name>
</gene>
<dbReference type="InterPro" id="IPR036052">
    <property type="entry name" value="TrpB-like_PALP_sf"/>
</dbReference>
<dbReference type="Gene3D" id="3.40.50.1100">
    <property type="match status" value="2"/>
</dbReference>
<dbReference type="SUPFAM" id="SSF53686">
    <property type="entry name" value="Tryptophan synthase beta subunit-like PLP-dependent enzymes"/>
    <property type="match status" value="1"/>
</dbReference>
<dbReference type="Pfam" id="PF00291">
    <property type="entry name" value="PALP"/>
    <property type="match status" value="1"/>
</dbReference>
<keyword evidence="6" id="KW-1185">Reference proteome</keyword>
<comment type="cofactor">
    <cofactor evidence="1">
        <name>pyridoxal 5'-phosphate</name>
        <dbReference type="ChEBI" id="CHEBI:597326"/>
    </cofactor>
</comment>
<dbReference type="PANTHER" id="PTHR43780">
    <property type="entry name" value="1-AMINOCYCLOPROPANE-1-CARBOXYLATE DEAMINASE-RELATED"/>
    <property type="match status" value="1"/>
</dbReference>
<evidence type="ECO:0000256" key="1">
    <source>
        <dbReference type="ARBA" id="ARBA00001933"/>
    </source>
</evidence>
<dbReference type="Proteomes" id="UP001357452">
    <property type="component" value="Unassembled WGS sequence"/>
</dbReference>
<comment type="similarity">
    <text evidence="2">Belongs to the ACC deaminase/D-cysteine desulfhydrase family.</text>
</comment>
<organism evidence="5 6">
    <name type="scientific">Niabella digestorum</name>
    <dbReference type="NCBI Taxonomy" id="3117701"/>
    <lineage>
        <taxon>Bacteria</taxon>
        <taxon>Pseudomonadati</taxon>
        <taxon>Bacteroidota</taxon>
        <taxon>Chitinophagia</taxon>
        <taxon>Chitinophagales</taxon>
        <taxon>Chitinophagaceae</taxon>
        <taxon>Niabella</taxon>
    </lineage>
</organism>
<feature type="domain" description="Tryptophan synthase beta chain-like PALP" evidence="4">
    <location>
        <begin position="26"/>
        <end position="277"/>
    </location>
</feature>
<evidence type="ECO:0000259" key="4">
    <source>
        <dbReference type="Pfam" id="PF00291"/>
    </source>
</evidence>
<protein>
    <submittedName>
        <fullName evidence="5">Pyridoxal-phosphate dependent enzyme</fullName>
    </submittedName>
</protein>
<dbReference type="PIRSF" id="PIRSF006278">
    <property type="entry name" value="ACCD_DCysDesulf"/>
    <property type="match status" value="1"/>
</dbReference>
<keyword evidence="3" id="KW-0663">Pyridoxal phosphate</keyword>
<dbReference type="EMBL" id="JAZGLY010000006">
    <property type="protein sequence ID" value="MEE6187788.1"/>
    <property type="molecule type" value="Genomic_DNA"/>
</dbReference>
<dbReference type="InterPro" id="IPR027278">
    <property type="entry name" value="ACCD_DCysDesulf"/>
</dbReference>
<evidence type="ECO:0000256" key="2">
    <source>
        <dbReference type="ARBA" id="ARBA00008639"/>
    </source>
</evidence>
<accession>A0ABU7RIH4</accession>